<dbReference type="InterPro" id="IPR023210">
    <property type="entry name" value="NADP_OxRdtase_dom"/>
</dbReference>
<dbReference type="AlphaFoldDB" id="A0A346Y495"/>
<gene>
    <name evidence="2" type="ORF">DVS28_a4631</name>
</gene>
<evidence type="ECO:0000313" key="2">
    <source>
        <dbReference type="EMBL" id="AXV09292.1"/>
    </source>
</evidence>
<dbReference type="SUPFAM" id="SSF51430">
    <property type="entry name" value="NAD(P)-linked oxidoreductase"/>
    <property type="match status" value="1"/>
</dbReference>
<proteinExistence type="predicted"/>
<dbReference type="InterPro" id="IPR053135">
    <property type="entry name" value="AKR2_Oxidoreductase"/>
</dbReference>
<dbReference type="Proteomes" id="UP000264006">
    <property type="component" value="Chromosome"/>
</dbReference>
<accession>A0A346Y495</accession>
<sequence>MRYRQLAPGIDVSEVGFGNWTVTTGWWGDYTREESLRLHREAFDHGITFFDTSDAYAEGYAEEVLGEAIAPIRDEVVIATKFGYDITSDHERVGQQERAHRTDVAYISQRLDDSLKRLGVETIDFYQLHNPRMAHIDADDLWAFLEDAKEAGKIRAYGVALGPKIGWLEEGVHAMRTRDVHGMQMIFNMLEQSPGKELLEVAEETGRTMIVRVPHSSGMLEGNLTADHVFPKNDHRRHRPRSWLIEGVQKVATLDFLTEDGAGTGMTLGQAALKWVLSHDRCVTTLPNIYGSDQIAEFAAAPDKRDLTPEELDRVQALYDDNFGVVPEGLPDTDKVNGGVGS</sequence>
<dbReference type="EMBL" id="CP031165">
    <property type="protein sequence ID" value="AXV09292.1"/>
    <property type="molecule type" value="Genomic_DNA"/>
</dbReference>
<reference evidence="2 3" key="1">
    <citation type="submission" date="2018-09" db="EMBL/GenBank/DDBJ databases">
        <title>Complete genome sequence of Euzebya sp. DY32-46 isolated from seawater of Pacific Ocean.</title>
        <authorList>
            <person name="Xu L."/>
            <person name="Wu Y.-H."/>
            <person name="Xu X.-W."/>
        </authorList>
    </citation>
    <scope>NUCLEOTIDE SEQUENCE [LARGE SCALE GENOMIC DNA]</scope>
    <source>
        <strain evidence="2 3">DY32-46</strain>
    </source>
</reference>
<dbReference type="PANTHER" id="PTHR43312:SF1">
    <property type="entry name" value="NADP-DEPENDENT OXIDOREDUCTASE DOMAIN-CONTAINING PROTEIN"/>
    <property type="match status" value="1"/>
</dbReference>
<dbReference type="CDD" id="cd19086">
    <property type="entry name" value="AKR_AKR11C1"/>
    <property type="match status" value="1"/>
</dbReference>
<feature type="domain" description="NADP-dependent oxidoreductase" evidence="1">
    <location>
        <begin position="15"/>
        <end position="319"/>
    </location>
</feature>
<dbReference type="Gene3D" id="3.20.20.100">
    <property type="entry name" value="NADP-dependent oxidoreductase domain"/>
    <property type="match status" value="1"/>
</dbReference>
<organism evidence="2 3">
    <name type="scientific">Euzebya pacifica</name>
    <dbReference type="NCBI Taxonomy" id="1608957"/>
    <lineage>
        <taxon>Bacteria</taxon>
        <taxon>Bacillati</taxon>
        <taxon>Actinomycetota</taxon>
        <taxon>Nitriliruptoria</taxon>
        <taxon>Euzebyales</taxon>
    </lineage>
</organism>
<dbReference type="RefSeq" id="WP_114593493.1">
    <property type="nucleotide sequence ID" value="NZ_CP031165.1"/>
</dbReference>
<evidence type="ECO:0000313" key="3">
    <source>
        <dbReference type="Proteomes" id="UP000264006"/>
    </source>
</evidence>
<dbReference type="KEGG" id="euz:DVS28_a4631"/>
<dbReference type="Pfam" id="PF00248">
    <property type="entry name" value="Aldo_ket_red"/>
    <property type="match status" value="1"/>
</dbReference>
<dbReference type="InterPro" id="IPR036812">
    <property type="entry name" value="NAD(P)_OxRdtase_dom_sf"/>
</dbReference>
<keyword evidence="3" id="KW-1185">Reference proteome</keyword>
<protein>
    <submittedName>
        <fullName evidence="2">General stress protein 69</fullName>
    </submittedName>
</protein>
<name>A0A346Y495_9ACTN</name>
<dbReference type="PANTHER" id="PTHR43312">
    <property type="entry name" value="D-THREO-ALDOSE 1-DEHYDROGENASE"/>
    <property type="match status" value="1"/>
</dbReference>
<dbReference type="OrthoDB" id="9768793at2"/>
<evidence type="ECO:0000259" key="1">
    <source>
        <dbReference type="Pfam" id="PF00248"/>
    </source>
</evidence>